<comment type="caution">
    <text evidence="2">The sequence shown here is derived from an EMBL/GenBank/DDBJ whole genome shotgun (WGS) entry which is preliminary data.</text>
</comment>
<dbReference type="SUPFAM" id="SSF56112">
    <property type="entry name" value="Protein kinase-like (PK-like)"/>
    <property type="match status" value="1"/>
</dbReference>
<organism evidence="2 3">
    <name type="scientific">Patellaria atrata CBS 101060</name>
    <dbReference type="NCBI Taxonomy" id="1346257"/>
    <lineage>
        <taxon>Eukaryota</taxon>
        <taxon>Fungi</taxon>
        <taxon>Dikarya</taxon>
        <taxon>Ascomycota</taxon>
        <taxon>Pezizomycotina</taxon>
        <taxon>Dothideomycetes</taxon>
        <taxon>Dothideomycetes incertae sedis</taxon>
        <taxon>Patellariales</taxon>
        <taxon>Patellariaceae</taxon>
        <taxon>Patellaria</taxon>
    </lineage>
</organism>
<dbReference type="Gene3D" id="1.20.120.1020">
    <property type="entry name" value="Prion-inhibition and propagation, HeLo domain"/>
    <property type="match status" value="1"/>
</dbReference>
<dbReference type="InterPro" id="IPR029498">
    <property type="entry name" value="HeLo_dom"/>
</dbReference>
<dbReference type="Proteomes" id="UP000799429">
    <property type="component" value="Unassembled WGS sequence"/>
</dbReference>
<dbReference type="InterPro" id="IPR011009">
    <property type="entry name" value="Kinase-like_dom_sf"/>
</dbReference>
<proteinExistence type="predicted"/>
<dbReference type="GO" id="GO:0005524">
    <property type="term" value="F:ATP binding"/>
    <property type="evidence" value="ECO:0007669"/>
    <property type="project" value="InterPro"/>
</dbReference>
<dbReference type="OrthoDB" id="1911848at2759"/>
<reference evidence="2" key="1">
    <citation type="journal article" date="2020" name="Stud. Mycol.">
        <title>101 Dothideomycetes genomes: a test case for predicting lifestyles and emergence of pathogens.</title>
        <authorList>
            <person name="Haridas S."/>
            <person name="Albert R."/>
            <person name="Binder M."/>
            <person name="Bloem J."/>
            <person name="Labutti K."/>
            <person name="Salamov A."/>
            <person name="Andreopoulos B."/>
            <person name="Baker S."/>
            <person name="Barry K."/>
            <person name="Bills G."/>
            <person name="Bluhm B."/>
            <person name="Cannon C."/>
            <person name="Castanera R."/>
            <person name="Culley D."/>
            <person name="Daum C."/>
            <person name="Ezra D."/>
            <person name="Gonzalez J."/>
            <person name="Henrissat B."/>
            <person name="Kuo A."/>
            <person name="Liang C."/>
            <person name="Lipzen A."/>
            <person name="Lutzoni F."/>
            <person name="Magnuson J."/>
            <person name="Mondo S."/>
            <person name="Nolan M."/>
            <person name="Ohm R."/>
            <person name="Pangilinan J."/>
            <person name="Park H.-J."/>
            <person name="Ramirez L."/>
            <person name="Alfaro M."/>
            <person name="Sun H."/>
            <person name="Tritt A."/>
            <person name="Yoshinaga Y."/>
            <person name="Zwiers L.-H."/>
            <person name="Turgeon B."/>
            <person name="Goodwin S."/>
            <person name="Spatafora J."/>
            <person name="Crous P."/>
            <person name="Grigoriev I."/>
        </authorList>
    </citation>
    <scope>NUCLEOTIDE SEQUENCE</scope>
    <source>
        <strain evidence="2">CBS 101060</strain>
    </source>
</reference>
<dbReference type="EMBL" id="MU006093">
    <property type="protein sequence ID" value="KAF2840208.1"/>
    <property type="molecule type" value="Genomic_DNA"/>
</dbReference>
<dbReference type="GO" id="GO:0004672">
    <property type="term" value="F:protein kinase activity"/>
    <property type="evidence" value="ECO:0007669"/>
    <property type="project" value="InterPro"/>
</dbReference>
<dbReference type="PANTHER" id="PTHR37542">
    <property type="entry name" value="HELO DOMAIN-CONTAINING PROTEIN-RELATED"/>
    <property type="match status" value="1"/>
</dbReference>
<gene>
    <name evidence="2" type="ORF">M501DRAFT_932170</name>
</gene>
<dbReference type="Pfam" id="PF14479">
    <property type="entry name" value="HeLo"/>
    <property type="match status" value="1"/>
</dbReference>
<evidence type="ECO:0000259" key="1">
    <source>
        <dbReference type="PROSITE" id="PS50011"/>
    </source>
</evidence>
<dbReference type="InterPro" id="IPR000719">
    <property type="entry name" value="Prot_kinase_dom"/>
</dbReference>
<dbReference type="AlphaFoldDB" id="A0A9P4VQT6"/>
<evidence type="ECO:0000313" key="3">
    <source>
        <dbReference type="Proteomes" id="UP000799429"/>
    </source>
</evidence>
<dbReference type="PANTHER" id="PTHR37542:SF1">
    <property type="entry name" value="PRION-INHIBITION AND PROPAGATION HELO DOMAIN-CONTAINING PROTEIN"/>
    <property type="match status" value="1"/>
</dbReference>
<dbReference type="Gene3D" id="1.10.510.10">
    <property type="entry name" value="Transferase(Phosphotransferase) domain 1"/>
    <property type="match status" value="1"/>
</dbReference>
<evidence type="ECO:0000313" key="2">
    <source>
        <dbReference type="EMBL" id="KAF2840208.1"/>
    </source>
</evidence>
<dbReference type="InterPro" id="IPR038305">
    <property type="entry name" value="HeLo_sf"/>
</dbReference>
<protein>
    <recommendedName>
        <fullName evidence="1">Protein kinase domain-containing protein</fullName>
    </recommendedName>
</protein>
<sequence length="581" mass="66540">MDIYGTAVTAVDQVIKVTIFIKGVIDDIEAFEDDRQSLHLKLNLQLTTLEFFRRRFLDKEHGLMLPGYLPEWVIDTICELLLKMSEVLAGYQLLMHKYDVLDDHKEPTESQNETTSEREKWKQSFLERAKSKLKTLKLKGYDWAIFDKKHFLGVLDEYKGHTDSLRDIMQHFSQEAVYSLMANKHTPTTDTVSLEGTGLGPVFKRQKLITAHAPEDFQELEGEIKEDGVPSNRFQLAHWTHENGEQQLTQTVVVEYHEYDRRLRRDDLDSDEIAELKAPMKNLAWLLQNSTFTEGDEDPDQSEQPTIFSLQCLGYKDQVDNHRAVFIYRLPLRDQFTSGTDARESLVTLHDWINRVDSKTKRSLKPSLGDRFSIAHSLALTVLNVHGSLWVHKNIWSRGILLFQKDKKGIYTLNMNGKTTVSEPIESRNATSPRMLAFLADWGYARPFEGATEMRSDFDIEPNLYRHPERQGVPTRQFARRHDIYALGVVLLEIGLWHTVSQIFASKVKAAQQIGNLPKPKEVLATLISLAQGELPKEMGAGYSAAVLACLKGDFRKASDMELSLDFRKKVIDVTTLGMKL</sequence>
<dbReference type="PROSITE" id="PS50011">
    <property type="entry name" value="PROTEIN_KINASE_DOM"/>
    <property type="match status" value="1"/>
</dbReference>
<keyword evidence="3" id="KW-1185">Reference proteome</keyword>
<accession>A0A9P4VQT6</accession>
<feature type="domain" description="Protein kinase" evidence="1">
    <location>
        <begin position="188"/>
        <end position="581"/>
    </location>
</feature>
<name>A0A9P4VQT6_9PEZI</name>